<sequence>MYVSFYIACFLLSAIIAGSNSKHHIKLQSGDRPPRTCLYGNSTHPGGSKFRPGPCTICHCPKRGGRPNCVIEDCKYDPDCVKYVKSPDSLCCDICIEHGCWNSDGHVYKPGEIVSRMSCTTCRCPEGGGRIECSRVTCPEVTCVDPVREPGSCCSTCPNGSNCWLGMDILEAGKVAKINRCKTCRCPDTRPSRWIQRKGRHAICSISDC</sequence>
<evidence type="ECO:0000313" key="3">
    <source>
        <dbReference type="EMBL" id="KAK2152111.1"/>
    </source>
</evidence>
<gene>
    <name evidence="3" type="ORF">LSH36_339g01049</name>
</gene>
<organism evidence="3 4">
    <name type="scientific">Paralvinella palmiformis</name>
    <dbReference type="NCBI Taxonomy" id="53620"/>
    <lineage>
        <taxon>Eukaryota</taxon>
        <taxon>Metazoa</taxon>
        <taxon>Spiralia</taxon>
        <taxon>Lophotrochozoa</taxon>
        <taxon>Annelida</taxon>
        <taxon>Polychaeta</taxon>
        <taxon>Sedentaria</taxon>
        <taxon>Canalipalpata</taxon>
        <taxon>Terebellida</taxon>
        <taxon>Terebelliformia</taxon>
        <taxon>Alvinellidae</taxon>
        <taxon>Paralvinella</taxon>
    </lineage>
</organism>
<feature type="domain" description="VWFC" evidence="2">
    <location>
        <begin position="98"/>
        <end position="158"/>
    </location>
</feature>
<dbReference type="GO" id="GO:0030514">
    <property type="term" value="P:negative regulation of BMP signaling pathway"/>
    <property type="evidence" value="ECO:0007669"/>
    <property type="project" value="TreeGrafter"/>
</dbReference>
<dbReference type="GO" id="GO:0032281">
    <property type="term" value="C:AMPA glutamate receptor complex"/>
    <property type="evidence" value="ECO:0007669"/>
    <property type="project" value="TreeGrafter"/>
</dbReference>
<comment type="caution">
    <text evidence="3">The sequence shown here is derived from an EMBL/GenBank/DDBJ whole genome shotgun (WGS) entry which is preliminary data.</text>
</comment>
<dbReference type="Gene3D" id="6.20.200.20">
    <property type="match status" value="1"/>
</dbReference>
<dbReference type="Pfam" id="PF23334">
    <property type="entry name" value="VWC2L_2nd"/>
    <property type="match status" value="2"/>
</dbReference>
<dbReference type="InterPro" id="IPR001007">
    <property type="entry name" value="VWF_dom"/>
</dbReference>
<dbReference type="SMART" id="SM00214">
    <property type="entry name" value="VWC"/>
    <property type="match status" value="2"/>
</dbReference>
<dbReference type="PROSITE" id="PS50184">
    <property type="entry name" value="VWFC_2"/>
    <property type="match status" value="1"/>
</dbReference>
<dbReference type="SUPFAM" id="SSF57603">
    <property type="entry name" value="FnI-like domain"/>
    <property type="match status" value="2"/>
</dbReference>
<dbReference type="EMBL" id="JAODUP010000339">
    <property type="protein sequence ID" value="KAK2152111.1"/>
    <property type="molecule type" value="Genomic_DNA"/>
</dbReference>
<evidence type="ECO:0000313" key="4">
    <source>
        <dbReference type="Proteomes" id="UP001208570"/>
    </source>
</evidence>
<keyword evidence="4" id="KW-1185">Reference proteome</keyword>
<name>A0AAD9N1Z5_9ANNE</name>
<protein>
    <recommendedName>
        <fullName evidence="2">VWFC domain-containing protein</fullName>
    </recommendedName>
</protein>
<keyword evidence="1" id="KW-0732">Signal</keyword>
<dbReference type="GO" id="GO:0045202">
    <property type="term" value="C:synapse"/>
    <property type="evidence" value="ECO:0007669"/>
    <property type="project" value="UniProtKB-SubCell"/>
</dbReference>
<feature type="chain" id="PRO_5042092502" description="VWFC domain-containing protein" evidence="1">
    <location>
        <begin position="22"/>
        <end position="209"/>
    </location>
</feature>
<proteinExistence type="predicted"/>
<dbReference type="Proteomes" id="UP001208570">
    <property type="component" value="Unassembled WGS sequence"/>
</dbReference>
<evidence type="ECO:0000259" key="2">
    <source>
        <dbReference type="PROSITE" id="PS50184"/>
    </source>
</evidence>
<dbReference type="GO" id="GO:0005615">
    <property type="term" value="C:extracellular space"/>
    <property type="evidence" value="ECO:0007669"/>
    <property type="project" value="TreeGrafter"/>
</dbReference>
<reference evidence="3" key="1">
    <citation type="journal article" date="2023" name="Mol. Biol. Evol.">
        <title>Third-Generation Sequencing Reveals the Adaptive Role of the Epigenome in Three Deep-Sea Polychaetes.</title>
        <authorList>
            <person name="Perez M."/>
            <person name="Aroh O."/>
            <person name="Sun Y."/>
            <person name="Lan Y."/>
            <person name="Juniper S.K."/>
            <person name="Young C.R."/>
            <person name="Angers B."/>
            <person name="Qian P.Y."/>
        </authorList>
    </citation>
    <scope>NUCLEOTIDE SEQUENCE</scope>
    <source>
        <strain evidence="3">P08H-3</strain>
    </source>
</reference>
<dbReference type="InterPro" id="IPR057856">
    <property type="entry name" value="VWC2L_C"/>
</dbReference>
<dbReference type="PROSITE" id="PS01208">
    <property type="entry name" value="VWFC_1"/>
    <property type="match status" value="1"/>
</dbReference>
<accession>A0AAD9N1Z5</accession>
<dbReference type="InterPro" id="IPR042979">
    <property type="entry name" value="VWC2/VWC2L"/>
</dbReference>
<dbReference type="AlphaFoldDB" id="A0AAD9N1Z5"/>
<dbReference type="PANTHER" id="PTHR46252:SF3">
    <property type="entry name" value="KIELIN_CHORDIN-LIKE PROTEIN"/>
    <property type="match status" value="1"/>
</dbReference>
<evidence type="ECO:0000256" key="1">
    <source>
        <dbReference type="SAM" id="SignalP"/>
    </source>
</evidence>
<feature type="signal peptide" evidence="1">
    <location>
        <begin position="1"/>
        <end position="21"/>
    </location>
</feature>
<dbReference type="Pfam" id="PF23331">
    <property type="entry name" value="VWC2L_C"/>
    <property type="match status" value="1"/>
</dbReference>
<dbReference type="PANTHER" id="PTHR46252">
    <property type="entry name" value="BRORIN FAMILY MEMBER"/>
    <property type="match status" value="1"/>
</dbReference>